<name>A0A5E6Y495_PSEFL</name>
<evidence type="ECO:0000313" key="1">
    <source>
        <dbReference type="EMBL" id="VVN47865.1"/>
    </source>
</evidence>
<proteinExistence type="predicted"/>
<dbReference type="AlphaFoldDB" id="A0A5E6Y495"/>
<organism evidence="1 2">
    <name type="scientific">Pseudomonas fluorescens</name>
    <dbReference type="NCBI Taxonomy" id="294"/>
    <lineage>
        <taxon>Bacteria</taxon>
        <taxon>Pseudomonadati</taxon>
        <taxon>Pseudomonadota</taxon>
        <taxon>Gammaproteobacteria</taxon>
        <taxon>Pseudomonadales</taxon>
        <taxon>Pseudomonadaceae</taxon>
        <taxon>Pseudomonas</taxon>
    </lineage>
</organism>
<dbReference type="EMBL" id="CABVGZ010000147">
    <property type="protein sequence ID" value="VVN47865.1"/>
    <property type="molecule type" value="Genomic_DNA"/>
</dbReference>
<gene>
    <name evidence="1" type="ORF">PS624_05975</name>
</gene>
<sequence>MPGPKRPVAQRHIASQIGAGDGRRDIEIQIRLAARTLAHWRRRTIAGTTDDRQFDFVIGLQCRSVEAHGETLLILVGIEDVNRSFDDSGRWHFGLRLADAQRQFTGCTEQLAVTHDGVSRCNFSVEIGRYKLFFHGKFHRTARRMRGQVGEITCAAITA</sequence>
<protein>
    <submittedName>
        <fullName evidence="1">Uncharacterized protein</fullName>
    </submittedName>
</protein>
<reference evidence="1 2" key="1">
    <citation type="submission" date="2019-09" db="EMBL/GenBank/DDBJ databases">
        <authorList>
            <person name="Chandra G."/>
            <person name="Truman W A."/>
        </authorList>
    </citation>
    <scope>NUCLEOTIDE SEQUENCE [LARGE SCALE GENOMIC DNA]</scope>
    <source>
        <strain evidence="1">PS624</strain>
    </source>
</reference>
<accession>A0A5E6Y495</accession>
<dbReference type="Proteomes" id="UP000326241">
    <property type="component" value="Unassembled WGS sequence"/>
</dbReference>
<evidence type="ECO:0000313" key="2">
    <source>
        <dbReference type="Proteomes" id="UP000326241"/>
    </source>
</evidence>